<proteinExistence type="predicted"/>
<protein>
    <submittedName>
        <fullName evidence="4">Myosin heavy chain, cardiac muscle isoform isoform X1</fullName>
    </submittedName>
    <submittedName>
        <fullName evidence="4">Uncharacterized protein LOC107766071 isoform X1</fullName>
    </submittedName>
</protein>
<dbReference type="STRING" id="4097.A0A1S3XKA6"/>
<dbReference type="RefSeq" id="XP_016440269.1">
    <property type="nucleotide sequence ID" value="XM_016584783.1"/>
</dbReference>
<dbReference type="PANTHER" id="PTHR33701">
    <property type="entry name" value="TRANSMEMBRANE PROTEIN"/>
    <property type="match status" value="1"/>
</dbReference>
<feature type="region of interest" description="Disordered" evidence="2">
    <location>
        <begin position="109"/>
        <end position="133"/>
    </location>
</feature>
<reference evidence="3" key="1">
    <citation type="journal article" date="2014" name="Nat. Commun.">
        <title>The tobacco genome sequence and its comparison with those of tomato and potato.</title>
        <authorList>
            <person name="Sierro N."/>
            <person name="Battey J.N."/>
            <person name="Ouadi S."/>
            <person name="Bakaher N."/>
            <person name="Bovet L."/>
            <person name="Willig A."/>
            <person name="Goepfert S."/>
            <person name="Peitsch M.C."/>
            <person name="Ivanov N.V."/>
        </authorList>
    </citation>
    <scope>NUCLEOTIDE SEQUENCE [LARGE SCALE GENOMIC DNA]</scope>
</reference>
<dbReference type="RefSeq" id="XP_016440269.1">
    <property type="nucleotide sequence ID" value="XM_016584783.2"/>
</dbReference>
<feature type="compositionally biased region" description="Basic and acidic residues" evidence="2">
    <location>
        <begin position="147"/>
        <end position="158"/>
    </location>
</feature>
<gene>
    <name evidence="4" type="primary">LOC107766071</name>
</gene>
<evidence type="ECO:0000313" key="3">
    <source>
        <dbReference type="Proteomes" id="UP000790787"/>
    </source>
</evidence>
<dbReference type="OMA" id="HCAKSSE"/>
<feature type="coiled-coil region" evidence="1">
    <location>
        <begin position="39"/>
        <end position="87"/>
    </location>
</feature>
<feature type="compositionally biased region" description="Basic and acidic residues" evidence="2">
    <location>
        <begin position="172"/>
        <end position="197"/>
    </location>
</feature>
<feature type="region of interest" description="Disordered" evidence="2">
    <location>
        <begin position="147"/>
        <end position="214"/>
    </location>
</feature>
<evidence type="ECO:0000256" key="1">
    <source>
        <dbReference type="SAM" id="Coils"/>
    </source>
</evidence>
<organism evidence="3 4">
    <name type="scientific">Nicotiana tabacum</name>
    <name type="common">Common tobacco</name>
    <dbReference type="NCBI Taxonomy" id="4097"/>
    <lineage>
        <taxon>Eukaryota</taxon>
        <taxon>Viridiplantae</taxon>
        <taxon>Streptophyta</taxon>
        <taxon>Embryophyta</taxon>
        <taxon>Tracheophyta</taxon>
        <taxon>Spermatophyta</taxon>
        <taxon>Magnoliopsida</taxon>
        <taxon>eudicotyledons</taxon>
        <taxon>Gunneridae</taxon>
        <taxon>Pentapetalae</taxon>
        <taxon>asterids</taxon>
        <taxon>lamiids</taxon>
        <taxon>Solanales</taxon>
        <taxon>Solanaceae</taxon>
        <taxon>Nicotianoideae</taxon>
        <taxon>Nicotianeae</taxon>
        <taxon>Nicotiana</taxon>
    </lineage>
</organism>
<dbReference type="Proteomes" id="UP000790787">
    <property type="component" value="Chromosome 10"/>
</dbReference>
<dbReference type="PaxDb" id="4097-A0A1S3XKA6"/>
<feature type="compositionally biased region" description="Polar residues" evidence="2">
    <location>
        <begin position="159"/>
        <end position="171"/>
    </location>
</feature>
<evidence type="ECO:0000313" key="4">
    <source>
        <dbReference type="RefSeq" id="XP_016440269.1"/>
    </source>
</evidence>
<dbReference type="PANTHER" id="PTHR33701:SF2">
    <property type="entry name" value="TRANSMEMBRANE PROTEIN"/>
    <property type="match status" value="1"/>
</dbReference>
<accession>A0A1S3XKA6</accession>
<reference evidence="4" key="2">
    <citation type="submission" date="2025-08" db="UniProtKB">
        <authorList>
            <consortium name="RefSeq"/>
        </authorList>
    </citation>
    <scope>IDENTIFICATION</scope>
    <source>
        <tissue evidence="4">Leaf</tissue>
    </source>
</reference>
<name>A0A1S3XKA6_TOBAC</name>
<dbReference type="OrthoDB" id="1939750at2759"/>
<evidence type="ECO:0000256" key="2">
    <source>
        <dbReference type="SAM" id="MobiDB-lite"/>
    </source>
</evidence>
<sequence>MTCEENADGKLSEKKMEEEDTLRTVECLRGRLQAERVASRNAKEEAEIMGTKLIELENKLKEETKSRDNAEKKLKFLIKKLESKNISYVSDESENSSFLKSEISSLTSTACSSAKQSEDRECQESVGSTKSSYENLNCSELIQKRISEEKSDNLEKDGSQMSTSSQDNENLSAKEHSAKSSEFEFSKTDPNRLKSSVEEEDKNGGNEVDFQEDNVDNSLALVPMDLPKTKQTIDPIVLDATVREVLDALRHAKEKLQTQMQRGQMIKAS</sequence>
<keyword evidence="1" id="KW-0175">Coiled coil</keyword>
<keyword evidence="3" id="KW-1185">Reference proteome</keyword>
<dbReference type="GeneID" id="107766071"/>
<dbReference type="AlphaFoldDB" id="A0A1S3XKA6"/>
<dbReference type="KEGG" id="nta:107766071"/>